<feature type="transmembrane region" description="Helical" evidence="1">
    <location>
        <begin position="326"/>
        <end position="342"/>
    </location>
</feature>
<evidence type="ECO:0000313" key="3">
    <source>
        <dbReference type="Proteomes" id="UP000195918"/>
    </source>
</evidence>
<feature type="transmembrane region" description="Helical" evidence="1">
    <location>
        <begin position="562"/>
        <end position="578"/>
    </location>
</feature>
<sequence>MKKKISLVLMAFIMSCGLVMTPQPHNLSGGTYGRISNVFIKFVYHLFDDLMNSITVNRIIVTMIFVLMYLCLKFISEKAIKLNWIQYLLSAILSVFAVSGLAFSYPDLKEGSWSILFESNTQIVKTVILFLSWLWFYNLLQALLVYMLTQFEMKEQNLDKFEKFKIFNFARKHVFFSALILYLVLVIPVVLMDFPGTVSYDTLIQLIQFNRDMELRNDHPIFSTAMFGNAVKIGTKLGYPSLGVFFHSLYHMVGSGLLVAFSSWVIYQITDKKKMAYSYVVLVGLLPIMTNLITVPVKDTMFSHAFAACVASACLYLYKKDLYYKNKIYLVTIVSLTLAILLRKNAIYAVIPLLIILIPFELFKLYRKKATHFMLIALIILPIGIATLIENGLVSHYQVNSAVLEREKLSVPLQQTARYVKKYGDEVTPSEKKAINKVIKYEGIPDRYLPTRSDPIKESFQEGASSEDIKEYMGVWAKQFAKHPAVYFEATMHQIFPLFTMTNYNGYYASLESTSKITPWANSHFEIYNLTQPQVNTDLSLAKLSYSKLFDSLPLLGLLNNYSLYIILILMVLALALYHKMSKLLWLLLPTLLLLGTLVVGPLMIGYHRYYIPFVLLAPIYLVVIYKEFNLKEDN</sequence>
<proteinExistence type="predicted"/>
<feature type="transmembrane region" description="Helical" evidence="1">
    <location>
        <begin position="276"/>
        <end position="295"/>
    </location>
</feature>
<keyword evidence="1" id="KW-1133">Transmembrane helix</keyword>
<protein>
    <recommendedName>
        <fullName evidence="4">Glycosyltransferase RgtA/B/C/D-like domain-containing protein</fullName>
    </recommendedName>
</protein>
<keyword evidence="1" id="KW-0812">Transmembrane</keyword>
<reference evidence="3" key="1">
    <citation type="submission" date="2017-02" db="EMBL/GenBank/DDBJ databases">
        <authorList>
            <person name="Dridi B."/>
        </authorList>
    </citation>
    <scope>NUCLEOTIDE SEQUENCE [LARGE SCALE GENOMIC DNA]</scope>
    <source>
        <strain evidence="3">bH819</strain>
    </source>
</reference>
<feature type="transmembrane region" description="Helical" evidence="1">
    <location>
        <begin position="84"/>
        <end position="103"/>
    </location>
</feature>
<keyword evidence="3" id="KW-1185">Reference proteome</keyword>
<dbReference type="PROSITE" id="PS51257">
    <property type="entry name" value="PROKAR_LIPOPROTEIN"/>
    <property type="match status" value="1"/>
</dbReference>
<feature type="transmembrane region" description="Helical" evidence="1">
    <location>
        <begin position="53"/>
        <end position="72"/>
    </location>
</feature>
<dbReference type="Proteomes" id="UP000195918">
    <property type="component" value="Unassembled WGS sequence"/>
</dbReference>
<evidence type="ECO:0000313" key="2">
    <source>
        <dbReference type="EMBL" id="SLM84904.1"/>
    </source>
</evidence>
<evidence type="ECO:0008006" key="4">
    <source>
        <dbReference type="Google" id="ProtNLM"/>
    </source>
</evidence>
<feature type="transmembrane region" description="Helical" evidence="1">
    <location>
        <begin position="585"/>
        <end position="605"/>
    </location>
</feature>
<dbReference type="AlphaFoldDB" id="A0A1X6WKQ1"/>
<feature type="transmembrane region" description="Helical" evidence="1">
    <location>
        <begin position="301"/>
        <end position="319"/>
    </location>
</feature>
<keyword evidence="1" id="KW-0472">Membrane</keyword>
<accession>A0A1X6WKQ1</accession>
<dbReference type="InterPro" id="IPR046062">
    <property type="entry name" value="DUF6020"/>
</dbReference>
<feature type="transmembrane region" description="Helical" evidence="1">
    <location>
        <begin position="348"/>
        <end position="366"/>
    </location>
</feature>
<feature type="transmembrane region" description="Helical" evidence="1">
    <location>
        <begin position="611"/>
        <end position="629"/>
    </location>
</feature>
<feature type="transmembrane region" description="Helical" evidence="1">
    <location>
        <begin position="249"/>
        <end position="269"/>
    </location>
</feature>
<gene>
    <name evidence="2" type="ORF">FM121_02335</name>
</gene>
<dbReference type="EMBL" id="FWFD01000005">
    <property type="protein sequence ID" value="SLM84904.1"/>
    <property type="molecule type" value="Genomic_DNA"/>
</dbReference>
<feature type="transmembrane region" description="Helical" evidence="1">
    <location>
        <begin position="123"/>
        <end position="148"/>
    </location>
</feature>
<feature type="transmembrane region" description="Helical" evidence="1">
    <location>
        <begin position="169"/>
        <end position="191"/>
    </location>
</feature>
<dbReference type="Pfam" id="PF19484">
    <property type="entry name" value="DUF6020"/>
    <property type="match status" value="1"/>
</dbReference>
<organism evidence="2 3">
    <name type="scientific">Vagococcus fluvialis bH819</name>
    <dbReference type="NCBI Taxonomy" id="1255619"/>
    <lineage>
        <taxon>Bacteria</taxon>
        <taxon>Bacillati</taxon>
        <taxon>Bacillota</taxon>
        <taxon>Bacilli</taxon>
        <taxon>Lactobacillales</taxon>
        <taxon>Enterococcaceae</taxon>
        <taxon>Vagococcus</taxon>
    </lineage>
</organism>
<evidence type="ECO:0000256" key="1">
    <source>
        <dbReference type="SAM" id="Phobius"/>
    </source>
</evidence>
<feature type="transmembrane region" description="Helical" evidence="1">
    <location>
        <begin position="373"/>
        <end position="394"/>
    </location>
</feature>
<name>A0A1X6WKQ1_9ENTE</name>
<dbReference type="OrthoDB" id="2143989at2"/>
<dbReference type="RefSeq" id="WP_086950551.1">
    <property type="nucleotide sequence ID" value="NZ_FWFD01000005.1"/>
</dbReference>